<dbReference type="Pfam" id="PF17819">
    <property type="entry name" value="Tex55"/>
    <property type="match status" value="1"/>
</dbReference>
<evidence type="ECO:0000256" key="1">
    <source>
        <dbReference type="SAM" id="MobiDB-lite"/>
    </source>
</evidence>
<gene>
    <name evidence="2" type="ORF">A6R68_03077</name>
</gene>
<dbReference type="PANTHER" id="PTHR47110">
    <property type="entry name" value="TESTIS-SPECIFIC EXPRESSED PROTEIN 55"/>
    <property type="match status" value="1"/>
</dbReference>
<feature type="compositionally biased region" description="Polar residues" evidence="1">
    <location>
        <begin position="14"/>
        <end position="27"/>
    </location>
</feature>
<protein>
    <submittedName>
        <fullName evidence="2">Uncharacterized protein</fullName>
    </submittedName>
</protein>
<dbReference type="GO" id="GO:0005634">
    <property type="term" value="C:nucleus"/>
    <property type="evidence" value="ECO:0007669"/>
    <property type="project" value="TreeGrafter"/>
</dbReference>
<dbReference type="STRING" id="56216.A0A1A6GQ10"/>
<organism evidence="2 3">
    <name type="scientific">Neotoma lepida</name>
    <name type="common">Desert woodrat</name>
    <dbReference type="NCBI Taxonomy" id="56216"/>
    <lineage>
        <taxon>Eukaryota</taxon>
        <taxon>Metazoa</taxon>
        <taxon>Chordata</taxon>
        <taxon>Craniata</taxon>
        <taxon>Vertebrata</taxon>
        <taxon>Euteleostomi</taxon>
        <taxon>Mammalia</taxon>
        <taxon>Eutheria</taxon>
        <taxon>Euarchontoglires</taxon>
        <taxon>Glires</taxon>
        <taxon>Rodentia</taxon>
        <taxon>Myomorpha</taxon>
        <taxon>Muroidea</taxon>
        <taxon>Cricetidae</taxon>
        <taxon>Neotominae</taxon>
        <taxon>Neotoma</taxon>
    </lineage>
</organism>
<feature type="region of interest" description="Disordered" evidence="1">
    <location>
        <begin position="1"/>
        <end position="173"/>
    </location>
</feature>
<dbReference type="OrthoDB" id="522106at2759"/>
<evidence type="ECO:0000313" key="3">
    <source>
        <dbReference type="Proteomes" id="UP000092124"/>
    </source>
</evidence>
<name>A0A1A6GQ10_NEOLE</name>
<dbReference type="Proteomes" id="UP000092124">
    <property type="component" value="Unassembled WGS sequence"/>
</dbReference>
<feature type="compositionally biased region" description="Polar residues" evidence="1">
    <location>
        <begin position="48"/>
        <end position="62"/>
    </location>
</feature>
<dbReference type="PANTHER" id="PTHR47110:SF1">
    <property type="entry name" value="TESTIS-SPECIFIC EXPRESSED PROTEIN 55"/>
    <property type="match status" value="1"/>
</dbReference>
<dbReference type="InterPro" id="IPR048377">
    <property type="entry name" value="TEX55_DD"/>
</dbReference>
<dbReference type="EMBL" id="LZPO01075940">
    <property type="protein sequence ID" value="OBS68383.1"/>
    <property type="molecule type" value="Genomic_DNA"/>
</dbReference>
<dbReference type="AlphaFoldDB" id="A0A1A6GQ10"/>
<proteinExistence type="predicted"/>
<accession>A0A1A6GQ10</accession>
<feature type="compositionally biased region" description="Basic and acidic residues" evidence="1">
    <location>
        <begin position="82"/>
        <end position="149"/>
    </location>
</feature>
<sequence>MDEPPQEAPDGSLNHESTAQSPNNQTTHIEEGAGQAPHRGSADDGVGSSEQSSDKASNQIANAESEKPLEEASQPTVYRSPGHTDKTSQQVDRRASGQAERRMSQQIERRLSGQAERRMSQVDRRSGQAERRMSQKVDRRSSQAERRTSEPPSQQLPSLLEGTGSEKIDDQVALAFGGETSEQAEQGTWEHDEHTLLHQDDDRTLGKSEYQVYNQADFLAEDYTEQHRFSVDVERGSDRIKHETEKQADYRSYYKTLAQAENRSLPEIDDNKEMEEADFKIQSCTFEDSQTDLKSKVSTGGETESTTTVQAFTLHDTEFISDTQSSHEKLPSITTKVYYTSSQTTEITTDIRTETEQKKSFQRHGQTYTNRFPPIVYEDPYQVALRYMEKHNILQIFQITENLVYEKPDDPLYFMLEQVQNMIRHREQRRNI</sequence>
<comment type="caution">
    <text evidence="2">The sequence shown here is derived from an EMBL/GenBank/DDBJ whole genome shotgun (WGS) entry which is preliminary data.</text>
</comment>
<evidence type="ECO:0000313" key="2">
    <source>
        <dbReference type="EMBL" id="OBS68383.1"/>
    </source>
</evidence>
<dbReference type="InterPro" id="IPR040760">
    <property type="entry name" value="Tex55"/>
</dbReference>
<dbReference type="CDD" id="cd22975">
    <property type="entry name" value="DD_TEX55"/>
    <property type="match status" value="1"/>
</dbReference>
<reference evidence="2 3" key="1">
    <citation type="submission" date="2016-06" db="EMBL/GenBank/DDBJ databases">
        <title>The Draft Genome Sequence and Annotation of the Desert Woodrat Neotoma lepida.</title>
        <authorList>
            <person name="Campbell M."/>
            <person name="Oakeson K.F."/>
            <person name="Yandell M."/>
            <person name="Halpert J.R."/>
            <person name="Dearing D."/>
        </authorList>
    </citation>
    <scope>NUCLEOTIDE SEQUENCE [LARGE SCALE GENOMIC DNA]</scope>
    <source>
        <strain evidence="2">417</strain>
        <tissue evidence="2">Liver</tissue>
    </source>
</reference>
<keyword evidence="3" id="KW-1185">Reference proteome</keyword>